<proteinExistence type="predicted"/>
<evidence type="ECO:0008006" key="3">
    <source>
        <dbReference type="Google" id="ProtNLM"/>
    </source>
</evidence>
<reference evidence="1 2" key="1">
    <citation type="submission" date="2018-08" db="EMBL/GenBank/DDBJ databases">
        <title>Henriciella mobilis sp. nov., isolated from seawater.</title>
        <authorList>
            <person name="Cheng H."/>
            <person name="Wu Y.-H."/>
            <person name="Xu X.-W."/>
            <person name="Guo L.-L."/>
        </authorList>
    </citation>
    <scope>NUCLEOTIDE SEQUENCE [LARGE SCALE GENOMIC DNA]</scope>
    <source>
        <strain evidence="1 2">JN25</strain>
    </source>
</reference>
<evidence type="ECO:0000313" key="1">
    <source>
        <dbReference type="EMBL" id="RIJ28038.1"/>
    </source>
</evidence>
<gene>
    <name evidence="1" type="ORF">D1223_11500</name>
</gene>
<comment type="caution">
    <text evidence="1">The sequence shown here is derived from an EMBL/GenBank/DDBJ whole genome shotgun (WGS) entry which is preliminary data.</text>
</comment>
<sequence>MARLFDAYIIVDWSAASKPAQGANSVWIGALARDARLKFQFQAANPSTRLAARDMIAGLAERFISRGDKVLIGFDFSLGYPAGTAEAIGLKTDGTPAWLAMHEHLSSKVKEKADNSNTRFAIAAGLNYAMTKGPLPFWGAPARDQIQTLSGTKGDFAKSPVAEYRICEEWVRKTQRSKPKSSWQLYGAGSVGSQALLGIPTVQALRKTLPKSAIWPFETGFEAFDAEALTDTDIVFAEVYPSLVSAKPETGEVADQAQVRALAHHYYGLDESGKLGALFGPPEGLDSTLIPKIVGEEGWILLK</sequence>
<protein>
    <recommendedName>
        <fullName evidence="3">Cobalamin biosynthesis protein CbiG</fullName>
    </recommendedName>
</protein>
<keyword evidence="2" id="KW-1185">Reference proteome</keyword>
<dbReference type="Proteomes" id="UP000266385">
    <property type="component" value="Unassembled WGS sequence"/>
</dbReference>
<dbReference type="AlphaFoldDB" id="A0A399R9F6"/>
<dbReference type="RefSeq" id="WP_119376573.1">
    <property type="nucleotide sequence ID" value="NZ_QWFX01000013.1"/>
</dbReference>
<name>A0A399R9F6_9PROT</name>
<accession>A0A399R9F6</accession>
<dbReference type="OrthoDB" id="9804758at2"/>
<evidence type="ECO:0000313" key="2">
    <source>
        <dbReference type="Proteomes" id="UP000266385"/>
    </source>
</evidence>
<dbReference type="EMBL" id="QWFX01000013">
    <property type="protein sequence ID" value="RIJ28038.1"/>
    <property type="molecule type" value="Genomic_DNA"/>
</dbReference>
<organism evidence="1 2">
    <name type="scientific">Henriciella mobilis</name>
    <dbReference type="NCBI Taxonomy" id="2305467"/>
    <lineage>
        <taxon>Bacteria</taxon>
        <taxon>Pseudomonadati</taxon>
        <taxon>Pseudomonadota</taxon>
        <taxon>Alphaproteobacteria</taxon>
        <taxon>Hyphomonadales</taxon>
        <taxon>Hyphomonadaceae</taxon>
        <taxon>Henriciella</taxon>
    </lineage>
</organism>